<keyword evidence="4" id="KW-0547">Nucleotide-binding</keyword>
<dbReference type="EC" id="1.17.4.1" evidence="2"/>
<dbReference type="EMBL" id="CP159373">
    <property type="protein sequence ID" value="XCN71945.1"/>
    <property type="molecule type" value="Genomic_DNA"/>
</dbReference>
<evidence type="ECO:0000256" key="1">
    <source>
        <dbReference type="ARBA" id="ARBA00007405"/>
    </source>
</evidence>
<dbReference type="InterPro" id="IPR024434">
    <property type="entry name" value="TSCPD_dom"/>
</dbReference>
<organism evidence="7">
    <name type="scientific">Candidatus Electrothrix aestuarii</name>
    <dbReference type="NCBI Taxonomy" id="3062594"/>
    <lineage>
        <taxon>Bacteria</taxon>
        <taxon>Pseudomonadati</taxon>
        <taxon>Thermodesulfobacteriota</taxon>
        <taxon>Desulfobulbia</taxon>
        <taxon>Desulfobulbales</taxon>
        <taxon>Desulfobulbaceae</taxon>
        <taxon>Candidatus Electrothrix</taxon>
    </lineage>
</organism>
<reference evidence="7" key="2">
    <citation type="submission" date="2024-06" db="EMBL/GenBank/DDBJ databases">
        <authorList>
            <person name="Plum-Jensen L.E."/>
            <person name="Schramm A."/>
            <person name="Marshall I.P.G."/>
        </authorList>
    </citation>
    <scope>NUCLEOTIDE SEQUENCE</scope>
    <source>
        <strain evidence="7">Rat1</strain>
    </source>
</reference>
<accession>A0AAU8LSV8</accession>
<dbReference type="AlphaFoldDB" id="A0AAU8LSV8"/>
<protein>
    <recommendedName>
        <fullName evidence="2">ribonucleoside-diphosphate reductase</fullName>
        <ecNumber evidence="2">1.17.4.1</ecNumber>
    </recommendedName>
</protein>
<reference evidence="7" key="1">
    <citation type="journal article" date="2024" name="Syst. Appl. Microbiol.">
        <title>First single-strain enrichments of Electrothrix cable bacteria, description of E. aestuarii sp. nov. and E. rattekaaiensis sp. nov., and proposal of a cable bacteria taxonomy following the rules of the SeqCode.</title>
        <authorList>
            <person name="Plum-Jensen L.E."/>
            <person name="Schramm A."/>
            <person name="Marshall I.P.G."/>
        </authorList>
    </citation>
    <scope>NUCLEOTIDE SEQUENCE</scope>
    <source>
        <strain evidence="7">Rat1</strain>
    </source>
</reference>
<keyword evidence="3" id="KW-0237">DNA synthesis</keyword>
<dbReference type="GO" id="GO:0071897">
    <property type="term" value="P:DNA biosynthetic process"/>
    <property type="evidence" value="ECO:0007669"/>
    <property type="project" value="UniProtKB-KW"/>
</dbReference>
<dbReference type="GO" id="GO:0000166">
    <property type="term" value="F:nucleotide binding"/>
    <property type="evidence" value="ECO:0007669"/>
    <property type="project" value="UniProtKB-KW"/>
</dbReference>
<evidence type="ECO:0000259" key="6">
    <source>
        <dbReference type="Pfam" id="PF12637"/>
    </source>
</evidence>
<evidence type="ECO:0000256" key="3">
    <source>
        <dbReference type="ARBA" id="ARBA00022634"/>
    </source>
</evidence>
<dbReference type="KEGG" id="eaj:Q3M24_16775"/>
<gene>
    <name evidence="7" type="ORF">Q3M24_16775</name>
</gene>
<proteinExistence type="inferred from homology"/>
<evidence type="ECO:0000256" key="5">
    <source>
        <dbReference type="ARBA" id="ARBA00047754"/>
    </source>
</evidence>
<sequence>MNRVSFKGGNVEVGKTSSPCCQLCGTEEQTVREAGFQVCSSCCTLVEILKKHPSIIDKIAPYIQGNTSQQNRSTDKKEKDPELPEVLDGKRYRTIDRDQNKWYLSVSEVDGQPIEVFASTAFDRDHELQSRISNLTTITRLISLILRHIFLGEKLTLEKCLKQIQRSSRNKNDLPDMLYRVLNSYVEPT</sequence>
<feature type="domain" description="TSCPD" evidence="6">
    <location>
        <begin position="85"/>
        <end position="185"/>
    </location>
</feature>
<name>A0AAU8LSV8_9BACT</name>
<evidence type="ECO:0000256" key="4">
    <source>
        <dbReference type="ARBA" id="ARBA00022741"/>
    </source>
</evidence>
<dbReference type="Pfam" id="PF12637">
    <property type="entry name" value="TSCPD"/>
    <property type="match status" value="1"/>
</dbReference>
<evidence type="ECO:0000256" key="2">
    <source>
        <dbReference type="ARBA" id="ARBA00012274"/>
    </source>
</evidence>
<comment type="similarity">
    <text evidence="1">Belongs to the ribonucleoside diphosphate reductase class-2 family.</text>
</comment>
<evidence type="ECO:0000313" key="7">
    <source>
        <dbReference type="EMBL" id="XCN71945.1"/>
    </source>
</evidence>
<comment type="catalytic activity">
    <reaction evidence="5">
        <text>a 2'-deoxyribonucleoside 5'-diphosphate + [thioredoxin]-disulfide + H2O = a ribonucleoside 5'-diphosphate + [thioredoxin]-dithiol</text>
        <dbReference type="Rhea" id="RHEA:23252"/>
        <dbReference type="Rhea" id="RHEA-COMP:10698"/>
        <dbReference type="Rhea" id="RHEA-COMP:10700"/>
        <dbReference type="ChEBI" id="CHEBI:15377"/>
        <dbReference type="ChEBI" id="CHEBI:29950"/>
        <dbReference type="ChEBI" id="CHEBI:50058"/>
        <dbReference type="ChEBI" id="CHEBI:57930"/>
        <dbReference type="ChEBI" id="CHEBI:73316"/>
        <dbReference type="EC" id="1.17.4.1"/>
    </reaction>
</comment>
<dbReference type="GO" id="GO:0004748">
    <property type="term" value="F:ribonucleoside-diphosphate reductase activity, thioredoxin disulfide as acceptor"/>
    <property type="evidence" value="ECO:0007669"/>
    <property type="project" value="UniProtKB-EC"/>
</dbReference>